<evidence type="ECO:0000313" key="2">
    <source>
        <dbReference type="Ensembl" id="ENSSGRP00000031969.1"/>
    </source>
</evidence>
<dbReference type="AlphaFoldDB" id="A0A672M0U7"/>
<reference evidence="2" key="2">
    <citation type="submission" date="2025-09" db="UniProtKB">
        <authorList>
            <consortium name="Ensembl"/>
        </authorList>
    </citation>
    <scope>IDENTIFICATION</scope>
</reference>
<keyword evidence="3" id="KW-1185">Reference proteome</keyword>
<proteinExistence type="predicted"/>
<evidence type="ECO:0000256" key="1">
    <source>
        <dbReference type="SAM" id="MobiDB-lite"/>
    </source>
</evidence>
<protein>
    <submittedName>
        <fullName evidence="2">Uncharacterized protein</fullName>
    </submittedName>
</protein>
<feature type="region of interest" description="Disordered" evidence="1">
    <location>
        <begin position="19"/>
        <end position="54"/>
    </location>
</feature>
<organism evidence="2 3">
    <name type="scientific">Sinocyclocheilus grahami</name>
    <name type="common">Dianchi golden-line fish</name>
    <name type="synonym">Barbus grahami</name>
    <dbReference type="NCBI Taxonomy" id="75366"/>
    <lineage>
        <taxon>Eukaryota</taxon>
        <taxon>Metazoa</taxon>
        <taxon>Chordata</taxon>
        <taxon>Craniata</taxon>
        <taxon>Vertebrata</taxon>
        <taxon>Euteleostomi</taxon>
        <taxon>Actinopterygii</taxon>
        <taxon>Neopterygii</taxon>
        <taxon>Teleostei</taxon>
        <taxon>Ostariophysi</taxon>
        <taxon>Cypriniformes</taxon>
        <taxon>Cyprinidae</taxon>
        <taxon>Cyprininae</taxon>
        <taxon>Sinocyclocheilus</taxon>
    </lineage>
</organism>
<name>A0A672M0U7_SINGR</name>
<dbReference type="Ensembl" id="ENSSGRT00000034310.1">
    <property type="protein sequence ID" value="ENSSGRP00000031969.1"/>
    <property type="gene ID" value="ENSSGRG00000017911.1"/>
</dbReference>
<reference evidence="2" key="1">
    <citation type="submission" date="2025-08" db="UniProtKB">
        <authorList>
            <consortium name="Ensembl"/>
        </authorList>
    </citation>
    <scope>IDENTIFICATION</scope>
</reference>
<accession>A0A672M0U7</accession>
<sequence length="54" mass="6421">MKEKDRRIEVFCGTVSVQVREKQRHKTREKNLSSERNHRKKVKNSQGRMIGAIL</sequence>
<evidence type="ECO:0000313" key="3">
    <source>
        <dbReference type="Proteomes" id="UP000472262"/>
    </source>
</evidence>
<dbReference type="InParanoid" id="A0A672M0U7"/>
<dbReference type="Proteomes" id="UP000472262">
    <property type="component" value="Unassembled WGS sequence"/>
</dbReference>